<protein>
    <recommendedName>
        <fullName evidence="3">Porin domain-containing protein</fullName>
    </recommendedName>
</protein>
<reference evidence="2" key="1">
    <citation type="journal article" date="2019" name="Int. J. Syst. Evol. Microbiol.">
        <title>The Global Catalogue of Microorganisms (GCM) 10K type strain sequencing project: providing services to taxonomists for standard genome sequencing and annotation.</title>
        <authorList>
            <consortium name="The Broad Institute Genomics Platform"/>
            <consortium name="The Broad Institute Genome Sequencing Center for Infectious Disease"/>
            <person name="Wu L."/>
            <person name="Ma J."/>
        </authorList>
    </citation>
    <scope>NUCLEOTIDE SEQUENCE [LARGE SCALE GENOMIC DNA]</scope>
    <source>
        <strain evidence="2">CGMCC 4.7192</strain>
    </source>
</reference>
<dbReference type="Proteomes" id="UP001597294">
    <property type="component" value="Unassembled WGS sequence"/>
</dbReference>
<evidence type="ECO:0000313" key="1">
    <source>
        <dbReference type="EMBL" id="MFD2206078.1"/>
    </source>
</evidence>
<gene>
    <name evidence="1" type="ORF">ACFSKO_10660</name>
</gene>
<dbReference type="RefSeq" id="WP_380251307.1">
    <property type="nucleotide sequence ID" value="NZ_JBHUII010000004.1"/>
</dbReference>
<sequence>MRSRFILLKKMTLIKLTALVIITGAVALGASIVSAGQALADDAESDLYWEYSGSASLDLRIFPDSALHSGQRDQHLNPSIVLEPEFLVEWNDGDDRIDFKPFLRLDAQDNERRHADIRELKYLHIDDGWDLKIGADKVFWGVTESRHLVDIINQTDGVEDTDGEDKLGQPMINLGIQSEVGDFNLFAMPYFRERTFPGRKGRLRSSLTVDTDKAEYESDLEEFHPDFALRYATVLGDWDLGLAHFYGTSREPRLLVKSDSNGAPVLVPHYDIINQSSADIQATFDEWLWKWEGIYRRGQGDDFVAFSGGVEYTFFGVIGDSGDLGVLAEYHYDGRDEDEAPGTIFDDDIFVGARITLNDVEDTDFLAGMIIDRKSHTRSFSIEADRRLSERWTVEGELRISDAITRSDPLYDTRRDDHIQIRFNYYF</sequence>
<name>A0ABW5BIZ2_9PROT</name>
<evidence type="ECO:0008006" key="3">
    <source>
        <dbReference type="Google" id="ProtNLM"/>
    </source>
</evidence>
<organism evidence="1 2">
    <name type="scientific">Kiloniella antarctica</name>
    <dbReference type="NCBI Taxonomy" id="1550907"/>
    <lineage>
        <taxon>Bacteria</taxon>
        <taxon>Pseudomonadati</taxon>
        <taxon>Pseudomonadota</taxon>
        <taxon>Alphaproteobacteria</taxon>
        <taxon>Rhodospirillales</taxon>
        <taxon>Kiloniellaceae</taxon>
        <taxon>Kiloniella</taxon>
    </lineage>
</organism>
<evidence type="ECO:0000313" key="2">
    <source>
        <dbReference type="Proteomes" id="UP001597294"/>
    </source>
</evidence>
<proteinExistence type="predicted"/>
<dbReference type="EMBL" id="JBHUII010000004">
    <property type="protein sequence ID" value="MFD2206078.1"/>
    <property type="molecule type" value="Genomic_DNA"/>
</dbReference>
<accession>A0ABW5BIZ2</accession>
<keyword evidence="2" id="KW-1185">Reference proteome</keyword>
<comment type="caution">
    <text evidence="1">The sequence shown here is derived from an EMBL/GenBank/DDBJ whole genome shotgun (WGS) entry which is preliminary data.</text>
</comment>